<dbReference type="EMBL" id="KT876078">
    <property type="protein sequence ID" value="ALR88576.1"/>
    <property type="molecule type" value="mRNA"/>
</dbReference>
<keyword evidence="10" id="KW-0325">Glycoprotein</keyword>
<dbReference type="OrthoDB" id="10264956at2759"/>
<evidence type="ECO:0000256" key="11">
    <source>
        <dbReference type="PIRSR" id="PIRSR005557-2"/>
    </source>
</evidence>
<reference evidence="13" key="1">
    <citation type="journal article" date="2015" name="Nature">
        <title>Hemichordate genomes and deuterostome origins.</title>
        <authorList>
            <person name="Simakov O."/>
            <person name="Kawashima T."/>
            <person name="Marletaz F."/>
            <person name="Jenkins J."/>
            <person name="Koyanagi R."/>
            <person name="Mitros T."/>
            <person name="Hisata K."/>
            <person name="Bredeson J."/>
            <person name="Shoguchi E."/>
            <person name="Gyoja F."/>
            <person name="Yue J.X."/>
            <person name="Chen Y.C."/>
            <person name="Freeman R.M.Jr."/>
            <person name="Sasaki A."/>
            <person name="Hikosaka-Katayama T."/>
            <person name="Sato A."/>
            <person name="Fujie M."/>
            <person name="Baughman K.W."/>
            <person name="Levine J."/>
            <person name="Gonzalez P."/>
            <person name="Cameron C."/>
            <person name="Fritzenwanker J.H."/>
            <person name="Pani A.M."/>
            <person name="Goto H."/>
            <person name="Kanda M."/>
            <person name="Arakaki N."/>
            <person name="Yamasaki S."/>
            <person name="Qu J."/>
            <person name="Cree A."/>
            <person name="Ding Y."/>
            <person name="Dinh H.H."/>
            <person name="Dugan S."/>
            <person name="Holder M."/>
            <person name="Jhangiani S.N."/>
            <person name="Kovar C.L."/>
            <person name="Lee S.L."/>
            <person name="Lewis L.R."/>
            <person name="Morton D."/>
            <person name="Nazareth L.V."/>
            <person name="Okwuonu G."/>
            <person name="Santibanez J."/>
            <person name="Chen R."/>
            <person name="Richards S."/>
            <person name="Muzny D.M."/>
            <person name="Gillis A."/>
            <person name="Peshkin L."/>
            <person name="Wu M."/>
            <person name="Humphreys T."/>
            <person name="Su Y.H."/>
            <person name="Putnam N.H."/>
            <person name="Schmutz J."/>
            <person name="Fujiyama A."/>
            <person name="Yu J.K."/>
            <person name="Tagawa K."/>
            <person name="Worley K.C."/>
            <person name="Gibbs R.A."/>
            <person name="Kirschner M.W."/>
            <person name="Lowe C.J."/>
            <person name="Satoh N."/>
            <person name="Rokhsar D.S."/>
            <person name="Gerhart J."/>
        </authorList>
    </citation>
    <scope>NUCLEOTIDE SEQUENCE</scope>
</reference>
<proteinExistence type="evidence at transcript level"/>
<keyword evidence="5 12" id="KW-0812">Transmembrane</keyword>
<evidence type="ECO:0000256" key="10">
    <source>
        <dbReference type="ARBA" id="ARBA00023180"/>
    </source>
</evidence>
<comment type="subcellular location">
    <subcellularLocation>
        <location evidence="1">Golgi apparatus membrane</location>
        <topology evidence="1">Single-pass type II membrane protein</topology>
    </subcellularLocation>
</comment>
<evidence type="ECO:0000256" key="12">
    <source>
        <dbReference type="SAM" id="Phobius"/>
    </source>
</evidence>
<dbReference type="InterPro" id="IPR051142">
    <property type="entry name" value="Glycosyltransferase_29"/>
</dbReference>
<dbReference type="InterPro" id="IPR001675">
    <property type="entry name" value="Glyco_trans_29"/>
</dbReference>
<evidence type="ECO:0000256" key="6">
    <source>
        <dbReference type="ARBA" id="ARBA00022968"/>
    </source>
</evidence>
<evidence type="ECO:0000256" key="7">
    <source>
        <dbReference type="ARBA" id="ARBA00022989"/>
    </source>
</evidence>
<feature type="transmembrane region" description="Helical" evidence="12">
    <location>
        <begin position="9"/>
        <end position="26"/>
    </location>
</feature>
<dbReference type="InterPro" id="IPR012163">
    <property type="entry name" value="Sialyl_trans"/>
</dbReference>
<feature type="disulfide bond" evidence="11">
    <location>
        <begin position="162"/>
        <end position="340"/>
    </location>
</feature>
<dbReference type="CDD" id="cd23967">
    <property type="entry name" value="GT29_ST3GAL3_4_5_6"/>
    <property type="match status" value="1"/>
</dbReference>
<organism evidence="13">
    <name type="scientific">Saccoglossus kowalevskii</name>
    <name type="common">Acorn worm</name>
    <dbReference type="NCBI Taxonomy" id="10224"/>
    <lineage>
        <taxon>Eukaryota</taxon>
        <taxon>Metazoa</taxon>
        <taxon>Hemichordata</taxon>
        <taxon>Enteropneusta</taxon>
        <taxon>Harrimaniidae</taxon>
        <taxon>Saccoglossus</taxon>
    </lineage>
</organism>
<sequence>MALNHKKMFILIMLIIIPLMAFTMYFTDGKNIQWLKANNESKFLNSRNINLTQVLEEKVTGPTMKTRSIETTANMTRVSPTLIPCTKGYTHRAIKRLVPTFDPDLPLFLNRDFRKWKDFDRLKETTEPYGFKYHVSFVEKLMQALPGNTPNIMGNDMKCRRCVIIASSGGSIGKHLGSLIDRYDVVIRMNDAPVRNYERDVGSITAFRMLYPESATAKRIDISDAYIVFLPYKLSDYQWLYDVIKGKNPLKRIGAHFWKSVPKMFDKNVNKIRILNPYIHEEAKVYHLKNNMCIYDSNYHHRSRLNKQFRHHHHYHHSRCQLMNRPSCGIVGIVMALHYCDHVDITGFSAYDDDPNIPIHYYDPELKKPRNTVHDWTSEQRYLNKLLKCGVIERDLTKTDRTKITYDPELCQS</sequence>
<dbReference type="PANTHER" id="PTHR13713">
    <property type="entry name" value="SIALYLTRANSFERASE"/>
    <property type="match status" value="1"/>
</dbReference>
<dbReference type="Gene3D" id="3.90.1480.20">
    <property type="entry name" value="Glycosyl transferase family 29"/>
    <property type="match status" value="1"/>
</dbReference>
<keyword evidence="6" id="KW-0735">Signal-anchor</keyword>
<dbReference type="GO" id="GO:0000139">
    <property type="term" value="C:Golgi membrane"/>
    <property type="evidence" value="ECO:0007669"/>
    <property type="project" value="UniProtKB-SubCell"/>
</dbReference>
<evidence type="ECO:0000256" key="2">
    <source>
        <dbReference type="ARBA" id="ARBA00006003"/>
    </source>
</evidence>
<keyword evidence="9 12" id="KW-0472">Membrane</keyword>
<dbReference type="AlphaFoldDB" id="A0A0U2UDA0"/>
<keyword evidence="4 13" id="KW-0808">Transferase</keyword>
<comment type="similarity">
    <text evidence="2">Belongs to the glycosyltransferase 29 family.</text>
</comment>
<evidence type="ECO:0000256" key="4">
    <source>
        <dbReference type="ARBA" id="ARBA00022679"/>
    </source>
</evidence>
<evidence type="ECO:0000256" key="9">
    <source>
        <dbReference type="ARBA" id="ARBA00023136"/>
    </source>
</evidence>
<keyword evidence="7 12" id="KW-1133">Transmembrane helix</keyword>
<evidence type="ECO:0000313" key="13">
    <source>
        <dbReference type="EMBL" id="ALR88576.1"/>
    </source>
</evidence>
<evidence type="ECO:0000256" key="3">
    <source>
        <dbReference type="ARBA" id="ARBA00022676"/>
    </source>
</evidence>
<name>A0A0U2UDA0_SACKO</name>
<dbReference type="InterPro" id="IPR038578">
    <property type="entry name" value="GT29-like_sf"/>
</dbReference>
<protein>
    <submittedName>
        <fullName evidence="13">Cmp-n-acetylneuraminate-beta-14-galactoside alpha-23-sialyltransferase-like 270</fullName>
    </submittedName>
</protein>
<keyword evidence="8" id="KW-0333">Golgi apparatus</keyword>
<evidence type="ECO:0000256" key="8">
    <source>
        <dbReference type="ARBA" id="ARBA00023034"/>
    </source>
</evidence>
<dbReference type="Pfam" id="PF00777">
    <property type="entry name" value="Glyco_transf_29"/>
    <property type="match status" value="1"/>
</dbReference>
<dbReference type="PIRSF" id="PIRSF005557">
    <property type="entry name" value="Sialyl_trans"/>
    <property type="match status" value="1"/>
</dbReference>
<dbReference type="GO" id="GO:0008373">
    <property type="term" value="F:sialyltransferase activity"/>
    <property type="evidence" value="ECO:0007669"/>
    <property type="project" value="InterPro"/>
</dbReference>
<evidence type="ECO:0000256" key="5">
    <source>
        <dbReference type="ARBA" id="ARBA00022692"/>
    </source>
</evidence>
<keyword evidence="3 13" id="KW-0328">Glycosyltransferase</keyword>
<accession>A0A0U2UDA0</accession>
<dbReference type="PANTHER" id="PTHR13713:SF95">
    <property type="entry name" value="CMP-N-ACETYLNEURAMINATE-BETA-GALACTOSAMIDE- ALPHA-2,3-SIALYLTRANSFERASE 4 ISOFORM 1"/>
    <property type="match status" value="1"/>
</dbReference>
<evidence type="ECO:0000256" key="1">
    <source>
        <dbReference type="ARBA" id="ARBA00004323"/>
    </source>
</evidence>